<accession>A0A6I6CCS1</accession>
<feature type="transmembrane region" description="Helical" evidence="1">
    <location>
        <begin position="538"/>
        <end position="558"/>
    </location>
</feature>
<name>A0A6I6CCS1_9MOLU</name>
<evidence type="ECO:0000313" key="3">
    <source>
        <dbReference type="Proteomes" id="UP000424468"/>
    </source>
</evidence>
<dbReference type="RefSeq" id="WP_156006055.1">
    <property type="nucleotide sequence ID" value="NZ_CP046276.1"/>
</dbReference>
<keyword evidence="3" id="KW-1185">Reference proteome</keyword>
<gene>
    <name evidence="2" type="ORF">STABA_v1c04010</name>
</gene>
<evidence type="ECO:0000313" key="2">
    <source>
        <dbReference type="EMBL" id="QGS51764.1"/>
    </source>
</evidence>
<keyword evidence="1" id="KW-0472">Membrane</keyword>
<sequence length="564" mass="66898">MFLLSDVNFKKTLIYTNSIIYVSWTLIITYINLIFISNSMIFDHENGIINLEVSKGFKQSELLLYKTLAKFFYSIVFNISLIIVMVCLLYIINPVNLNYIAKNLIPGFLSFIAFDFLITGLYFTFCSFKKIRIVLSLTSFVSILYIFSPLVGRIQFIIGEGKVNVNWNSFSYDVEFLKNLEDLSYKKDGLIYSLLYNLGSLKNDYSLKKDFKGTTDNCEDKNYICYYEQFDEENKNRDVSWGYSYVAANGLMLDVEYFLNNSKTFSQNFKYTLNEKINENKIYKFFNITIMKNNEGKFEDTYFYKPSKNNLSGKNQLLDYFSYIQQDEMILNIKKIFNLSMSNQELKEEINSVNNILLKYFESIFYNNFDSHNYKVYSLIREIIQNYDYDIENKTSLVNEKDFYENAKLKNGNRLYMALLFNLFDEYLSTWEGDLKDFEKIYNYIQTNDFYYNKFFTLNPIYYHLNLLGFSTYSSYTDDILTQNKVYDLNMPIRSFLVEKNPNYMQSDYKSKFSMYDSLENSYIKKINLSKRVVSSEFIYIGYILFGILSGLIGILIYRKVNVF</sequence>
<dbReference type="Proteomes" id="UP000424468">
    <property type="component" value="Chromosome"/>
</dbReference>
<evidence type="ECO:0000256" key="1">
    <source>
        <dbReference type="SAM" id="Phobius"/>
    </source>
</evidence>
<keyword evidence="1" id="KW-0812">Transmembrane</keyword>
<organism evidence="2 3">
    <name type="scientific">Spiroplasma tabanidicola</name>
    <dbReference type="NCBI Taxonomy" id="324079"/>
    <lineage>
        <taxon>Bacteria</taxon>
        <taxon>Bacillati</taxon>
        <taxon>Mycoplasmatota</taxon>
        <taxon>Mollicutes</taxon>
        <taxon>Entomoplasmatales</taxon>
        <taxon>Spiroplasmataceae</taxon>
        <taxon>Spiroplasma</taxon>
    </lineage>
</organism>
<feature type="transmembrane region" description="Helical" evidence="1">
    <location>
        <begin position="131"/>
        <end position="152"/>
    </location>
</feature>
<proteinExistence type="predicted"/>
<protein>
    <submittedName>
        <fullName evidence="2">Uncharacterized protein</fullName>
    </submittedName>
</protein>
<dbReference type="KEGG" id="stab:STABA_v1c04010"/>
<feature type="transmembrane region" description="Helical" evidence="1">
    <location>
        <begin position="12"/>
        <end position="36"/>
    </location>
</feature>
<keyword evidence="1" id="KW-1133">Transmembrane helix</keyword>
<feature type="transmembrane region" description="Helical" evidence="1">
    <location>
        <begin position="71"/>
        <end position="92"/>
    </location>
</feature>
<feature type="transmembrane region" description="Helical" evidence="1">
    <location>
        <begin position="104"/>
        <end position="125"/>
    </location>
</feature>
<reference evidence="2 3" key="1">
    <citation type="submission" date="2019-11" db="EMBL/GenBank/DDBJ databases">
        <title>Complete genome sequence of Spiroplasma tabanidicola TAUS-1 (DSM 22603).</title>
        <authorList>
            <person name="Huang C.-T."/>
            <person name="Lin Y.-C."/>
            <person name="Kuo C.-H."/>
        </authorList>
    </citation>
    <scope>NUCLEOTIDE SEQUENCE [LARGE SCALE GENOMIC DNA]</scope>
    <source>
        <strain evidence="2 3">TAUS-1</strain>
    </source>
</reference>
<dbReference type="OrthoDB" id="387884at2"/>
<dbReference type="AlphaFoldDB" id="A0A6I6CCS1"/>
<dbReference type="EMBL" id="CP046276">
    <property type="protein sequence ID" value="QGS51764.1"/>
    <property type="molecule type" value="Genomic_DNA"/>
</dbReference>